<evidence type="ECO:0000259" key="2">
    <source>
        <dbReference type="Pfam" id="PF18370"/>
    </source>
</evidence>
<accession>A0AAW6Q3A4</accession>
<feature type="domain" description="Rhamnogalacturonan I lyase beta-sheet" evidence="2">
    <location>
        <begin position="31"/>
        <end position="106"/>
    </location>
</feature>
<dbReference type="EMBL" id="JARKHV010000096">
    <property type="protein sequence ID" value="MDF4187385.1"/>
    <property type="molecule type" value="Genomic_DNA"/>
</dbReference>
<dbReference type="PANTHER" id="PTHR43118">
    <property type="entry name" value="RHAMNOGALACTURONAN LYASE (EUROFUNG)"/>
    <property type="match status" value="1"/>
</dbReference>
<sequence length="113" mass="11594">MASIPPYQKLKRGAAVALLALACAACATPGRQLDPLDRGVVAIHTGAGNLVGWRARGPEDPATTFNLYRDGVRINTTPLTATNFVDAGASASAAYSVRAVSKRAESAVDGRAG</sequence>
<gene>
    <name evidence="3" type="ORF">PV940_10275</name>
</gene>
<feature type="chain" id="PRO_5043969721" description="Rhamnogalacturonan I lyase beta-sheet domain-containing protein" evidence="1">
    <location>
        <begin position="28"/>
        <end position="113"/>
    </location>
</feature>
<dbReference type="Proteomes" id="UP001213566">
    <property type="component" value="Unassembled WGS sequence"/>
</dbReference>
<dbReference type="PANTHER" id="PTHR43118:SF1">
    <property type="entry name" value="RHAMNOGALACTURONAN LYASE (EUROFUNG)"/>
    <property type="match status" value="1"/>
</dbReference>
<dbReference type="InterPro" id="IPR041624">
    <property type="entry name" value="RGI_lyase"/>
</dbReference>
<evidence type="ECO:0000313" key="3">
    <source>
        <dbReference type="EMBL" id="MDF4187385.1"/>
    </source>
</evidence>
<proteinExistence type="predicted"/>
<feature type="non-terminal residue" evidence="3">
    <location>
        <position position="113"/>
    </location>
</feature>
<dbReference type="InterPro" id="IPR034641">
    <property type="entry name" value="RGL11"/>
</dbReference>
<reference evidence="3" key="1">
    <citation type="submission" date="2023-02" db="EMBL/GenBank/DDBJ databases">
        <title>Draft Whole-Genome Sequences of competitive exclusion Lactobacillus salivarius strains for Poultry.</title>
        <authorList>
            <person name="Ma L.M."/>
            <person name="Lopez-Guerra N."/>
            <person name="Zhang G."/>
        </authorList>
    </citation>
    <scope>NUCLEOTIDE SEQUENCE</scope>
    <source>
        <strain evidence="3">Salm-9</strain>
    </source>
</reference>
<name>A0AAW6Q3A4_9LACO</name>
<dbReference type="Gene3D" id="2.60.40.10">
    <property type="entry name" value="Immunoglobulins"/>
    <property type="match status" value="1"/>
</dbReference>
<organism evidence="3 4">
    <name type="scientific">Ligilactobacillus salivarius</name>
    <dbReference type="NCBI Taxonomy" id="1624"/>
    <lineage>
        <taxon>Bacteria</taxon>
        <taxon>Bacillati</taxon>
        <taxon>Bacillota</taxon>
        <taxon>Bacilli</taxon>
        <taxon>Lactobacillales</taxon>
        <taxon>Lactobacillaceae</taxon>
        <taxon>Ligilactobacillus</taxon>
    </lineage>
</organism>
<evidence type="ECO:0000313" key="4">
    <source>
        <dbReference type="Proteomes" id="UP001213566"/>
    </source>
</evidence>
<dbReference type="AlphaFoldDB" id="A0AAW6Q3A4"/>
<comment type="caution">
    <text evidence="3">The sequence shown here is derived from an EMBL/GenBank/DDBJ whole genome shotgun (WGS) entry which is preliminary data.</text>
</comment>
<dbReference type="InterPro" id="IPR013783">
    <property type="entry name" value="Ig-like_fold"/>
</dbReference>
<evidence type="ECO:0000256" key="1">
    <source>
        <dbReference type="SAM" id="SignalP"/>
    </source>
</evidence>
<dbReference type="Pfam" id="PF18370">
    <property type="entry name" value="RGI_lyase"/>
    <property type="match status" value="1"/>
</dbReference>
<feature type="signal peptide" evidence="1">
    <location>
        <begin position="1"/>
        <end position="27"/>
    </location>
</feature>
<keyword evidence="1" id="KW-0732">Signal</keyword>
<protein>
    <recommendedName>
        <fullName evidence="2">Rhamnogalacturonan I lyase beta-sheet domain-containing protein</fullName>
    </recommendedName>
</protein>